<dbReference type="STRING" id="1121298.SAMN05444401_3749"/>
<dbReference type="PANTHER" id="PTHR10000:SF8">
    <property type="entry name" value="HAD SUPERFAMILY HYDROLASE-LIKE, TYPE 3"/>
    <property type="match status" value="1"/>
</dbReference>
<dbReference type="NCBIfam" id="TIGR01484">
    <property type="entry name" value="HAD-SF-IIB"/>
    <property type="match status" value="1"/>
</dbReference>
<dbReference type="OrthoDB" id="306707at2"/>
<protein>
    <recommendedName>
        <fullName evidence="3">Cof subfamily of IIB subfamily of haloacid dehalogenase superfamily/HAD-superfamily hydrolase, subfamily IIB</fullName>
    </recommendedName>
</protein>
<dbReference type="GO" id="GO:0016791">
    <property type="term" value="F:phosphatase activity"/>
    <property type="evidence" value="ECO:0007669"/>
    <property type="project" value="TreeGrafter"/>
</dbReference>
<dbReference type="Gene3D" id="3.40.50.1000">
    <property type="entry name" value="HAD superfamily/HAD-like"/>
    <property type="match status" value="1"/>
</dbReference>
<evidence type="ECO:0000313" key="2">
    <source>
        <dbReference type="Proteomes" id="UP000184080"/>
    </source>
</evidence>
<evidence type="ECO:0000313" key="1">
    <source>
        <dbReference type="EMBL" id="SHJ73660.1"/>
    </source>
</evidence>
<accession>A0A1M6LR66</accession>
<gene>
    <name evidence="1" type="ORF">SAMN05444401_3749</name>
</gene>
<keyword evidence="2" id="KW-1185">Reference proteome</keyword>
<dbReference type="InterPro" id="IPR036412">
    <property type="entry name" value="HAD-like_sf"/>
</dbReference>
<dbReference type="InterPro" id="IPR023214">
    <property type="entry name" value="HAD_sf"/>
</dbReference>
<reference evidence="1 2" key="1">
    <citation type="submission" date="2016-11" db="EMBL/GenBank/DDBJ databases">
        <authorList>
            <person name="Jaros S."/>
            <person name="Januszkiewicz K."/>
            <person name="Wedrychowicz H."/>
        </authorList>
    </citation>
    <scope>NUCLEOTIDE SEQUENCE [LARGE SCALE GENOMIC DNA]</scope>
    <source>
        <strain evidence="1 2">DSM 21864</strain>
    </source>
</reference>
<dbReference type="SUPFAM" id="SSF56784">
    <property type="entry name" value="HAD-like"/>
    <property type="match status" value="1"/>
</dbReference>
<dbReference type="RefSeq" id="WP_073010326.1">
    <property type="nucleotide sequence ID" value="NZ_FQZO01000007.1"/>
</dbReference>
<dbReference type="InterPro" id="IPR006379">
    <property type="entry name" value="HAD-SF_hydro_IIB"/>
</dbReference>
<dbReference type="Proteomes" id="UP000184080">
    <property type="component" value="Unassembled WGS sequence"/>
</dbReference>
<dbReference type="PANTHER" id="PTHR10000">
    <property type="entry name" value="PHOSPHOSERINE PHOSPHATASE"/>
    <property type="match status" value="1"/>
</dbReference>
<dbReference type="Gene3D" id="3.30.1240.10">
    <property type="match status" value="1"/>
</dbReference>
<organism evidence="1 2">
    <name type="scientific">Clostridium amylolyticum</name>
    <dbReference type="NCBI Taxonomy" id="1121298"/>
    <lineage>
        <taxon>Bacteria</taxon>
        <taxon>Bacillati</taxon>
        <taxon>Bacillota</taxon>
        <taxon>Clostridia</taxon>
        <taxon>Eubacteriales</taxon>
        <taxon>Clostridiaceae</taxon>
        <taxon>Clostridium</taxon>
    </lineage>
</organism>
<dbReference type="EMBL" id="FQZO01000007">
    <property type="protein sequence ID" value="SHJ73660.1"/>
    <property type="molecule type" value="Genomic_DNA"/>
</dbReference>
<dbReference type="Pfam" id="PF08282">
    <property type="entry name" value="Hydrolase_3"/>
    <property type="match status" value="1"/>
</dbReference>
<proteinExistence type="predicted"/>
<dbReference type="GO" id="GO:0005829">
    <property type="term" value="C:cytosol"/>
    <property type="evidence" value="ECO:0007669"/>
    <property type="project" value="TreeGrafter"/>
</dbReference>
<dbReference type="GO" id="GO:0000287">
    <property type="term" value="F:magnesium ion binding"/>
    <property type="evidence" value="ECO:0007669"/>
    <property type="project" value="TreeGrafter"/>
</dbReference>
<sequence length="253" mass="28893">MTKVLALDLDGTLINENNEIIGGRETLSLLENLQVEGYEVVVVTGRLDHDIIHIAKKYNLNIKYRISQNGAVMQDEHGIKAKALNKEVALKVYKYIKDKNLRVEMNTISNRYWHSERDPEFPREFYDSSNVIEDFTQVINYQPVIIFLLIGDMEEINKVKGYIYENFDDVEAVKTSDKTLEILPKGVSKGLALKEMYPKAEIISIGDSESDFSMFPYSKASYYVGRSSFGKADFDVPSIKEALENILKEEKNG</sequence>
<evidence type="ECO:0008006" key="3">
    <source>
        <dbReference type="Google" id="ProtNLM"/>
    </source>
</evidence>
<dbReference type="AlphaFoldDB" id="A0A1M6LR66"/>
<name>A0A1M6LR66_9CLOT</name>